<evidence type="ECO:0000256" key="1">
    <source>
        <dbReference type="SAM" id="MobiDB-lite"/>
    </source>
</evidence>
<gene>
    <name evidence="2" type="ORF">L596_010351</name>
</gene>
<comment type="caution">
    <text evidence="2">The sequence shown here is derived from an EMBL/GenBank/DDBJ whole genome shotgun (WGS) entry which is preliminary data.</text>
</comment>
<keyword evidence="3" id="KW-1185">Reference proteome</keyword>
<accession>A0A4U5PIJ4</accession>
<reference evidence="2 3" key="2">
    <citation type="journal article" date="2019" name="G3 (Bethesda)">
        <title>Hybrid Assembly of the Genome of the Entomopathogenic Nematode Steinernema carpocapsae Identifies the X-Chromosome.</title>
        <authorList>
            <person name="Serra L."/>
            <person name="Macchietto M."/>
            <person name="Macias-Munoz A."/>
            <person name="McGill C.J."/>
            <person name="Rodriguez I.M."/>
            <person name="Rodriguez B."/>
            <person name="Murad R."/>
            <person name="Mortazavi A."/>
        </authorList>
    </citation>
    <scope>NUCLEOTIDE SEQUENCE [LARGE SCALE GENOMIC DNA]</scope>
    <source>
        <strain evidence="2 3">ALL</strain>
    </source>
</reference>
<reference evidence="2 3" key="1">
    <citation type="journal article" date="2015" name="Genome Biol.">
        <title>Comparative genomics of Steinernema reveals deeply conserved gene regulatory networks.</title>
        <authorList>
            <person name="Dillman A.R."/>
            <person name="Macchietto M."/>
            <person name="Porter C.F."/>
            <person name="Rogers A."/>
            <person name="Williams B."/>
            <person name="Antoshechkin I."/>
            <person name="Lee M.M."/>
            <person name="Goodwin Z."/>
            <person name="Lu X."/>
            <person name="Lewis E.E."/>
            <person name="Goodrich-Blair H."/>
            <person name="Stock S.P."/>
            <person name="Adams B.J."/>
            <person name="Sternberg P.W."/>
            <person name="Mortazavi A."/>
        </authorList>
    </citation>
    <scope>NUCLEOTIDE SEQUENCE [LARGE SCALE GENOMIC DNA]</scope>
    <source>
        <strain evidence="2 3">ALL</strain>
    </source>
</reference>
<organism evidence="2 3">
    <name type="scientific">Steinernema carpocapsae</name>
    <name type="common">Entomopathogenic nematode</name>
    <dbReference type="NCBI Taxonomy" id="34508"/>
    <lineage>
        <taxon>Eukaryota</taxon>
        <taxon>Metazoa</taxon>
        <taxon>Ecdysozoa</taxon>
        <taxon>Nematoda</taxon>
        <taxon>Chromadorea</taxon>
        <taxon>Rhabditida</taxon>
        <taxon>Tylenchina</taxon>
        <taxon>Panagrolaimomorpha</taxon>
        <taxon>Strongyloidoidea</taxon>
        <taxon>Steinernematidae</taxon>
        <taxon>Steinernema</taxon>
    </lineage>
</organism>
<sequence length="163" mass="18385">MRISPIVRKSVAGNGEKRSEESFGVATGEASERGRGEPVLVAAAATPSPPVRWSWRRAKEKRGVLERGAERLRRVLAETIFYAITTKRYRWEEEQEDNVYRLAEYKNRREKNGRVPYGNWGAGSGDQRQRICVLVDMETGLVFGVGGRSQSWRLGEGLEKVSS</sequence>
<proteinExistence type="predicted"/>
<dbReference type="Proteomes" id="UP000298663">
    <property type="component" value="Unassembled WGS sequence"/>
</dbReference>
<dbReference type="EMBL" id="AZBU02000002">
    <property type="protein sequence ID" value="TKR96313.1"/>
    <property type="molecule type" value="Genomic_DNA"/>
</dbReference>
<evidence type="ECO:0000313" key="3">
    <source>
        <dbReference type="Proteomes" id="UP000298663"/>
    </source>
</evidence>
<feature type="region of interest" description="Disordered" evidence="1">
    <location>
        <begin position="9"/>
        <end position="36"/>
    </location>
</feature>
<name>A0A4U5PIJ4_STECR</name>
<dbReference type="AlphaFoldDB" id="A0A4U5PIJ4"/>
<evidence type="ECO:0000313" key="2">
    <source>
        <dbReference type="EMBL" id="TKR96313.1"/>
    </source>
</evidence>
<protein>
    <submittedName>
        <fullName evidence="2">Uncharacterized protein</fullName>
    </submittedName>
</protein>